<dbReference type="Pfam" id="PF00249">
    <property type="entry name" value="Myb_DNA-binding"/>
    <property type="match status" value="1"/>
</dbReference>
<dbReference type="InterPro" id="IPR017930">
    <property type="entry name" value="Myb_dom"/>
</dbReference>
<keyword evidence="7" id="KW-0539">Nucleus</keyword>
<evidence type="ECO:0000259" key="11">
    <source>
        <dbReference type="PROSITE" id="PS51294"/>
    </source>
</evidence>
<keyword evidence="6" id="KW-0804">Transcription</keyword>
<gene>
    <name evidence="12" type="ORF">Tsubulata_032042</name>
</gene>
<dbReference type="SUPFAM" id="SSF52172">
    <property type="entry name" value="CheY-like"/>
    <property type="match status" value="1"/>
</dbReference>
<sequence length="442" mass="50516">MGSYGTWEKSNHKGNAVYKESPNNEFSENDFPNRFPVGLRVLLVEDCRPQLKILEKMLQRCKYKVTTCEAAMDALAMIREHKNRFDLVISDYDMPVLDGIQLLERVASQMDLPFVIMSAYSRQEIVKRGVLNGACDYLIKPVKMDSLEIIWQHVLRKRSTSLKGMEKQINLEDDKWLWARKPWSSRAIDSKIPKTTMINSRSLKRRQEDNQVEASDDMAPRKKRLMWTDELHRKFLRAVNSLGKNAVPQKILECMREMNVPEALSRENIASHLQKYRLNIEKEKEKNPRQEQDPNQQFASSSIPVTPGFGLEQSPSLGGSSLQRYSTNQFPAQYLPSKQVAGPLALVENNSFGMPLDNQGNIYQSRMSQPSSQPLSRTSSLDLLLDSNNYILSSPFNNLFTANDSDWNGGNMANLSQIIPVGEVPEKVHLQPQFDDSVHYFG</sequence>
<keyword evidence="5" id="KW-0010">Activator</keyword>
<evidence type="ECO:0000313" key="13">
    <source>
        <dbReference type="Proteomes" id="UP001141552"/>
    </source>
</evidence>
<dbReference type="InterPro" id="IPR001789">
    <property type="entry name" value="Sig_transdc_resp-reg_receiver"/>
</dbReference>
<dbReference type="SMART" id="SM00448">
    <property type="entry name" value="REC"/>
    <property type="match status" value="1"/>
</dbReference>
<reference evidence="12" key="1">
    <citation type="submission" date="2022-02" db="EMBL/GenBank/DDBJ databases">
        <authorList>
            <person name="Henning P.M."/>
            <person name="McCubbin A.G."/>
            <person name="Shore J.S."/>
        </authorList>
    </citation>
    <scope>NUCLEOTIDE SEQUENCE</scope>
    <source>
        <strain evidence="12">F60SS</strain>
        <tissue evidence="12">Leaves</tissue>
    </source>
</reference>
<dbReference type="InterPro" id="IPR045279">
    <property type="entry name" value="ARR-like"/>
</dbReference>
<dbReference type="GO" id="GO:0005634">
    <property type="term" value="C:nucleus"/>
    <property type="evidence" value="ECO:0007669"/>
    <property type="project" value="UniProtKB-SubCell"/>
</dbReference>
<dbReference type="EMBL" id="JAKUCV010003387">
    <property type="protein sequence ID" value="KAJ4839170.1"/>
    <property type="molecule type" value="Genomic_DNA"/>
</dbReference>
<dbReference type="GO" id="GO:0000160">
    <property type="term" value="P:phosphorelay signal transduction system"/>
    <property type="evidence" value="ECO:0007669"/>
    <property type="project" value="UniProtKB-KW"/>
</dbReference>
<feature type="domain" description="Response regulatory" evidence="10">
    <location>
        <begin position="40"/>
        <end position="155"/>
    </location>
</feature>
<feature type="compositionally biased region" description="Polar residues" evidence="9">
    <location>
        <begin position="293"/>
        <end position="304"/>
    </location>
</feature>
<evidence type="ECO:0000256" key="1">
    <source>
        <dbReference type="ARBA" id="ARBA00004123"/>
    </source>
</evidence>
<feature type="region of interest" description="Disordered" evidence="9">
    <location>
        <begin position="283"/>
        <end position="323"/>
    </location>
</feature>
<name>A0A9Q0FWU5_9ROSI</name>
<keyword evidence="2 8" id="KW-0597">Phosphoprotein</keyword>
<dbReference type="NCBIfam" id="TIGR01557">
    <property type="entry name" value="myb_SHAQKYF"/>
    <property type="match status" value="1"/>
</dbReference>
<evidence type="ECO:0000256" key="9">
    <source>
        <dbReference type="SAM" id="MobiDB-lite"/>
    </source>
</evidence>
<comment type="caution">
    <text evidence="12">The sequence shown here is derived from an EMBL/GenBank/DDBJ whole genome shotgun (WGS) entry which is preliminary data.</text>
</comment>
<protein>
    <recommendedName>
        <fullName evidence="14">Response regulatory domain-containing protein</fullName>
    </recommendedName>
</protein>
<dbReference type="InterPro" id="IPR009057">
    <property type="entry name" value="Homeodomain-like_sf"/>
</dbReference>
<dbReference type="GO" id="GO:0009736">
    <property type="term" value="P:cytokinin-activated signaling pathway"/>
    <property type="evidence" value="ECO:0007669"/>
    <property type="project" value="InterPro"/>
</dbReference>
<dbReference type="OrthoDB" id="833876at2759"/>
<proteinExistence type="predicted"/>
<evidence type="ECO:0000259" key="10">
    <source>
        <dbReference type="PROSITE" id="PS50110"/>
    </source>
</evidence>
<reference evidence="12" key="2">
    <citation type="journal article" date="2023" name="Plants (Basel)">
        <title>Annotation of the Turnera subulata (Passifloraceae) Draft Genome Reveals the S-Locus Evolved after the Divergence of Turneroideae from Passifloroideae in a Stepwise Manner.</title>
        <authorList>
            <person name="Henning P.M."/>
            <person name="Roalson E.H."/>
            <person name="Mir W."/>
            <person name="McCubbin A.G."/>
            <person name="Shore J.S."/>
        </authorList>
    </citation>
    <scope>NUCLEOTIDE SEQUENCE</scope>
    <source>
        <strain evidence="12">F60SS</strain>
    </source>
</reference>
<feature type="domain" description="HTH myb-type" evidence="11">
    <location>
        <begin position="219"/>
        <end position="281"/>
    </location>
</feature>
<dbReference type="InterPro" id="IPR001005">
    <property type="entry name" value="SANT/Myb"/>
</dbReference>
<dbReference type="AlphaFoldDB" id="A0A9Q0FWU5"/>
<keyword evidence="13" id="KW-1185">Reference proteome</keyword>
<evidence type="ECO:0000256" key="6">
    <source>
        <dbReference type="ARBA" id="ARBA00023163"/>
    </source>
</evidence>
<evidence type="ECO:0000256" key="3">
    <source>
        <dbReference type="ARBA" id="ARBA00023012"/>
    </source>
</evidence>
<evidence type="ECO:0000256" key="5">
    <source>
        <dbReference type="ARBA" id="ARBA00023159"/>
    </source>
</evidence>
<evidence type="ECO:0000256" key="2">
    <source>
        <dbReference type="ARBA" id="ARBA00022553"/>
    </source>
</evidence>
<organism evidence="12 13">
    <name type="scientific">Turnera subulata</name>
    <dbReference type="NCBI Taxonomy" id="218843"/>
    <lineage>
        <taxon>Eukaryota</taxon>
        <taxon>Viridiplantae</taxon>
        <taxon>Streptophyta</taxon>
        <taxon>Embryophyta</taxon>
        <taxon>Tracheophyta</taxon>
        <taxon>Spermatophyta</taxon>
        <taxon>Magnoliopsida</taxon>
        <taxon>eudicotyledons</taxon>
        <taxon>Gunneridae</taxon>
        <taxon>Pentapetalae</taxon>
        <taxon>rosids</taxon>
        <taxon>fabids</taxon>
        <taxon>Malpighiales</taxon>
        <taxon>Passifloraceae</taxon>
        <taxon>Turnera</taxon>
    </lineage>
</organism>
<dbReference type="InterPro" id="IPR011006">
    <property type="entry name" value="CheY-like_superfamily"/>
</dbReference>
<dbReference type="InterPro" id="IPR006447">
    <property type="entry name" value="Myb_dom_plants"/>
</dbReference>
<feature type="compositionally biased region" description="Basic and acidic residues" evidence="9">
    <location>
        <begin position="283"/>
        <end position="292"/>
    </location>
</feature>
<dbReference type="Pfam" id="PF00072">
    <property type="entry name" value="Response_reg"/>
    <property type="match status" value="1"/>
</dbReference>
<evidence type="ECO:0000313" key="12">
    <source>
        <dbReference type="EMBL" id="KAJ4839170.1"/>
    </source>
</evidence>
<evidence type="ECO:0000256" key="4">
    <source>
        <dbReference type="ARBA" id="ARBA00023015"/>
    </source>
</evidence>
<keyword evidence="4" id="KW-0805">Transcription regulation</keyword>
<evidence type="ECO:0008006" key="14">
    <source>
        <dbReference type="Google" id="ProtNLM"/>
    </source>
</evidence>
<dbReference type="Gene3D" id="1.10.10.60">
    <property type="entry name" value="Homeodomain-like"/>
    <property type="match status" value="1"/>
</dbReference>
<dbReference type="FunFam" id="1.10.10.60:FF:000007">
    <property type="entry name" value="Two-component response regulator"/>
    <property type="match status" value="1"/>
</dbReference>
<dbReference type="PROSITE" id="PS50110">
    <property type="entry name" value="RESPONSE_REGULATORY"/>
    <property type="match status" value="1"/>
</dbReference>
<dbReference type="PANTHER" id="PTHR43874">
    <property type="entry name" value="TWO-COMPONENT RESPONSE REGULATOR"/>
    <property type="match status" value="1"/>
</dbReference>
<comment type="subcellular location">
    <subcellularLocation>
        <location evidence="1">Nucleus</location>
    </subcellularLocation>
</comment>
<feature type="compositionally biased region" description="Polar residues" evidence="9">
    <location>
        <begin position="313"/>
        <end position="323"/>
    </location>
</feature>
<evidence type="ECO:0000256" key="7">
    <source>
        <dbReference type="ARBA" id="ARBA00023242"/>
    </source>
</evidence>
<dbReference type="Gene3D" id="3.40.50.2300">
    <property type="match status" value="1"/>
</dbReference>
<dbReference type="Proteomes" id="UP001141552">
    <property type="component" value="Unassembled WGS sequence"/>
</dbReference>
<evidence type="ECO:0000256" key="8">
    <source>
        <dbReference type="PROSITE-ProRule" id="PRU00169"/>
    </source>
</evidence>
<dbReference type="GO" id="GO:0003677">
    <property type="term" value="F:DNA binding"/>
    <property type="evidence" value="ECO:0007669"/>
    <property type="project" value="InterPro"/>
</dbReference>
<dbReference type="CDD" id="cd17584">
    <property type="entry name" value="REC_typeB_ARR-like"/>
    <property type="match status" value="1"/>
</dbReference>
<keyword evidence="3" id="KW-0902">Two-component regulatory system</keyword>
<dbReference type="PANTHER" id="PTHR43874:SF67">
    <property type="entry name" value="TWO-COMPONENT RESPONSE REGULATOR ARR2"/>
    <property type="match status" value="1"/>
</dbReference>
<feature type="modified residue" description="4-aspartylphosphate" evidence="8">
    <location>
        <position position="91"/>
    </location>
</feature>
<accession>A0A9Q0FWU5</accession>
<dbReference type="PROSITE" id="PS51294">
    <property type="entry name" value="HTH_MYB"/>
    <property type="match status" value="1"/>
</dbReference>
<dbReference type="SUPFAM" id="SSF46689">
    <property type="entry name" value="Homeodomain-like"/>
    <property type="match status" value="1"/>
</dbReference>